<dbReference type="KEGG" id="peh:Spb1_31950"/>
<dbReference type="AlphaFoldDB" id="A0A518GRT3"/>
<organism evidence="1 2">
    <name type="scientific">Planctopirus ephydatiae</name>
    <dbReference type="NCBI Taxonomy" id="2528019"/>
    <lineage>
        <taxon>Bacteria</taxon>
        <taxon>Pseudomonadati</taxon>
        <taxon>Planctomycetota</taxon>
        <taxon>Planctomycetia</taxon>
        <taxon>Planctomycetales</taxon>
        <taxon>Planctomycetaceae</taxon>
        <taxon>Planctopirus</taxon>
    </lineage>
</organism>
<proteinExistence type="predicted"/>
<protein>
    <submittedName>
        <fullName evidence="1">Uncharacterized protein</fullName>
    </submittedName>
</protein>
<evidence type="ECO:0000313" key="1">
    <source>
        <dbReference type="EMBL" id="QDV31251.1"/>
    </source>
</evidence>
<keyword evidence="2" id="KW-1185">Reference proteome</keyword>
<dbReference type="EMBL" id="CP036299">
    <property type="protein sequence ID" value="QDV31251.1"/>
    <property type="molecule type" value="Genomic_DNA"/>
</dbReference>
<evidence type="ECO:0000313" key="2">
    <source>
        <dbReference type="Proteomes" id="UP000315349"/>
    </source>
</evidence>
<reference evidence="1 2" key="1">
    <citation type="submission" date="2019-02" db="EMBL/GenBank/DDBJ databases">
        <title>Deep-cultivation of Planctomycetes and their phenomic and genomic characterization uncovers novel biology.</title>
        <authorList>
            <person name="Wiegand S."/>
            <person name="Jogler M."/>
            <person name="Boedeker C."/>
            <person name="Pinto D."/>
            <person name="Vollmers J."/>
            <person name="Rivas-Marin E."/>
            <person name="Kohn T."/>
            <person name="Peeters S.H."/>
            <person name="Heuer A."/>
            <person name="Rast P."/>
            <person name="Oberbeckmann S."/>
            <person name="Bunk B."/>
            <person name="Jeske O."/>
            <person name="Meyerdierks A."/>
            <person name="Storesund J.E."/>
            <person name="Kallscheuer N."/>
            <person name="Luecker S."/>
            <person name="Lage O.M."/>
            <person name="Pohl T."/>
            <person name="Merkel B.J."/>
            <person name="Hornburger P."/>
            <person name="Mueller R.-W."/>
            <person name="Bruemmer F."/>
            <person name="Labrenz M."/>
            <person name="Spormann A.M."/>
            <person name="Op den Camp H."/>
            <person name="Overmann J."/>
            <person name="Amann R."/>
            <person name="Jetten M.S.M."/>
            <person name="Mascher T."/>
            <person name="Medema M.H."/>
            <person name="Devos D.P."/>
            <person name="Kaster A.-K."/>
            <person name="Ovreas L."/>
            <person name="Rohde M."/>
            <person name="Galperin M.Y."/>
            <person name="Jogler C."/>
        </authorList>
    </citation>
    <scope>NUCLEOTIDE SEQUENCE [LARGE SCALE GENOMIC DNA]</scope>
    <source>
        <strain evidence="1 2">Spb1</strain>
    </source>
</reference>
<gene>
    <name evidence="1" type="ORF">Spb1_31950</name>
</gene>
<dbReference type="Proteomes" id="UP000315349">
    <property type="component" value="Chromosome"/>
</dbReference>
<sequence length="114" mass="12537">MPCLQPASVNTGQACFLTQQLAVIFPETYNHVTPVISAITAISHAAAIEKGKLNVPFSHQNGSKGNLLKLIQLIDGQNLLESRKQLRHPVACEDMPTARRTGLGKWPLLRLRSR</sequence>
<accession>A0A518GRT3</accession>
<name>A0A518GRT3_9PLAN</name>